<feature type="transmembrane region" description="Helical" evidence="2">
    <location>
        <begin position="191"/>
        <end position="212"/>
    </location>
</feature>
<dbReference type="AlphaFoldDB" id="A0A9W8L2R3"/>
<sequence>MLASVRFVVGAVAALLLLAVMAQAAGVVIDRDGSVIAGQGVGEVTKESFLTYLDTKQSMLISFYQSDDGESDRALSDMYAFAEKAASQYPDLQLGKVDIRQNPYLTARMLLTGVPELRLLVKGEDSVWRAYGMDAVNSAEEMARYMDNQLWLDEAPLGGQAQMYCSPFNFCGKALGYIADKSSAMESVLPIPTWLAMLLVPAIITFAGRFIIDGMYGAEEQIRNILGLPRTAEAGREALSDVESDTEQSTDAGASSNRGLSQPKKKTQ</sequence>
<evidence type="ECO:0000313" key="5">
    <source>
        <dbReference type="EMBL" id="KAJ2684084.1"/>
    </source>
</evidence>
<dbReference type="SUPFAM" id="SSF52833">
    <property type="entry name" value="Thioredoxin-like"/>
    <property type="match status" value="1"/>
</dbReference>
<dbReference type="Proteomes" id="UP001151516">
    <property type="component" value="Unassembled WGS sequence"/>
</dbReference>
<keyword evidence="2" id="KW-0472">Membrane</keyword>
<reference evidence="5" key="1">
    <citation type="submission" date="2022-07" db="EMBL/GenBank/DDBJ databases">
        <title>Phylogenomic reconstructions and comparative analyses of Kickxellomycotina fungi.</title>
        <authorList>
            <person name="Reynolds N.K."/>
            <person name="Stajich J.E."/>
            <person name="Barry K."/>
            <person name="Grigoriev I.V."/>
            <person name="Crous P."/>
            <person name="Smith M.E."/>
        </authorList>
    </citation>
    <scope>NUCLEOTIDE SEQUENCE</scope>
    <source>
        <strain evidence="5">CBS 109367</strain>
    </source>
</reference>
<feature type="region of interest" description="Disordered" evidence="1">
    <location>
        <begin position="236"/>
        <end position="268"/>
    </location>
</feature>
<protein>
    <recommendedName>
        <fullName evidence="4">Thioredoxin domain-containing protein</fullName>
    </recommendedName>
</protein>
<evidence type="ECO:0000256" key="2">
    <source>
        <dbReference type="SAM" id="Phobius"/>
    </source>
</evidence>
<proteinExistence type="predicted"/>
<evidence type="ECO:0000313" key="6">
    <source>
        <dbReference type="Proteomes" id="UP001151516"/>
    </source>
</evidence>
<gene>
    <name evidence="5" type="ORF">IWW39_005114</name>
</gene>
<keyword evidence="6" id="KW-1185">Reference proteome</keyword>
<feature type="signal peptide" evidence="3">
    <location>
        <begin position="1"/>
        <end position="26"/>
    </location>
</feature>
<organism evidence="5 6">
    <name type="scientific">Coemansia spiralis</name>
    <dbReference type="NCBI Taxonomy" id="417178"/>
    <lineage>
        <taxon>Eukaryota</taxon>
        <taxon>Fungi</taxon>
        <taxon>Fungi incertae sedis</taxon>
        <taxon>Zoopagomycota</taxon>
        <taxon>Kickxellomycotina</taxon>
        <taxon>Kickxellomycetes</taxon>
        <taxon>Kickxellales</taxon>
        <taxon>Kickxellaceae</taxon>
        <taxon>Coemansia</taxon>
    </lineage>
</organism>
<evidence type="ECO:0000259" key="4">
    <source>
        <dbReference type="Pfam" id="PF00085"/>
    </source>
</evidence>
<dbReference type="InterPro" id="IPR036249">
    <property type="entry name" value="Thioredoxin-like_sf"/>
</dbReference>
<keyword evidence="2" id="KW-1133">Transmembrane helix</keyword>
<dbReference type="EMBL" id="JANBTX010000236">
    <property type="protein sequence ID" value="KAJ2684084.1"/>
    <property type="molecule type" value="Genomic_DNA"/>
</dbReference>
<name>A0A9W8L2R3_9FUNG</name>
<dbReference type="OrthoDB" id="5519112at2759"/>
<evidence type="ECO:0000256" key="3">
    <source>
        <dbReference type="SAM" id="SignalP"/>
    </source>
</evidence>
<comment type="caution">
    <text evidence="5">The sequence shown here is derived from an EMBL/GenBank/DDBJ whole genome shotgun (WGS) entry which is preliminary data.</text>
</comment>
<keyword evidence="2" id="KW-0812">Transmembrane</keyword>
<feature type="domain" description="Thioredoxin" evidence="4">
    <location>
        <begin position="42"/>
        <end position="142"/>
    </location>
</feature>
<dbReference type="Pfam" id="PF00085">
    <property type="entry name" value="Thioredoxin"/>
    <property type="match status" value="1"/>
</dbReference>
<keyword evidence="3" id="KW-0732">Signal</keyword>
<accession>A0A9W8L2R3</accession>
<dbReference type="Gene3D" id="3.40.30.10">
    <property type="entry name" value="Glutaredoxin"/>
    <property type="match status" value="1"/>
</dbReference>
<feature type="chain" id="PRO_5040791898" description="Thioredoxin domain-containing protein" evidence="3">
    <location>
        <begin position="27"/>
        <end position="268"/>
    </location>
</feature>
<dbReference type="InterPro" id="IPR013766">
    <property type="entry name" value="Thioredoxin_domain"/>
</dbReference>
<evidence type="ECO:0000256" key="1">
    <source>
        <dbReference type="SAM" id="MobiDB-lite"/>
    </source>
</evidence>
<feature type="compositionally biased region" description="Polar residues" evidence="1">
    <location>
        <begin position="249"/>
        <end position="260"/>
    </location>
</feature>